<keyword evidence="3" id="KW-0687">Ribonucleoprotein</keyword>
<dbReference type="EMBL" id="KL197709">
    <property type="protein sequence ID" value="KDQ64913.1"/>
    <property type="molecule type" value="Genomic_DNA"/>
</dbReference>
<dbReference type="PANTHER" id="PTHR11759">
    <property type="entry name" value="40S RIBOSOMAL PROTEIN S14/30S RIBOSOMAL PROTEIN S11"/>
    <property type="match status" value="1"/>
</dbReference>
<dbReference type="InterPro" id="IPR001971">
    <property type="entry name" value="Ribosomal_uS11"/>
</dbReference>
<dbReference type="Pfam" id="PF00411">
    <property type="entry name" value="Ribosomal_S11"/>
    <property type="match status" value="1"/>
</dbReference>
<dbReference type="OrthoDB" id="1654884at2759"/>
<comment type="similarity">
    <text evidence="1">Belongs to the universal ribosomal protein uS11 family.</text>
</comment>
<dbReference type="InterPro" id="IPR036967">
    <property type="entry name" value="Ribosomal_uS11_sf"/>
</dbReference>
<dbReference type="STRING" id="933084.A0A067QCX4"/>
<evidence type="ECO:0000256" key="3">
    <source>
        <dbReference type="ARBA" id="ARBA00023274"/>
    </source>
</evidence>
<dbReference type="Gene3D" id="3.30.420.80">
    <property type="entry name" value="Ribosomal protein S11"/>
    <property type="match status" value="1"/>
</dbReference>
<dbReference type="GO" id="GO:0003735">
    <property type="term" value="F:structural constituent of ribosome"/>
    <property type="evidence" value="ECO:0007669"/>
    <property type="project" value="InterPro"/>
</dbReference>
<dbReference type="InParanoid" id="A0A067QCX4"/>
<dbReference type="GO" id="GO:0006412">
    <property type="term" value="P:translation"/>
    <property type="evidence" value="ECO:0007669"/>
    <property type="project" value="InterPro"/>
</dbReference>
<dbReference type="FunCoup" id="A0A067QCX4">
    <property type="interactions" value="118"/>
</dbReference>
<organism evidence="4 5">
    <name type="scientific">Jaapia argillacea MUCL 33604</name>
    <dbReference type="NCBI Taxonomy" id="933084"/>
    <lineage>
        <taxon>Eukaryota</taxon>
        <taxon>Fungi</taxon>
        <taxon>Dikarya</taxon>
        <taxon>Basidiomycota</taxon>
        <taxon>Agaricomycotina</taxon>
        <taxon>Agaricomycetes</taxon>
        <taxon>Agaricomycetidae</taxon>
        <taxon>Jaapiales</taxon>
        <taxon>Jaapiaceae</taxon>
        <taxon>Jaapia</taxon>
    </lineage>
</organism>
<evidence type="ECO:0000313" key="5">
    <source>
        <dbReference type="Proteomes" id="UP000027265"/>
    </source>
</evidence>
<dbReference type="AlphaFoldDB" id="A0A067QCX4"/>
<dbReference type="SUPFAM" id="SSF53137">
    <property type="entry name" value="Translational machinery components"/>
    <property type="match status" value="1"/>
</dbReference>
<protein>
    <recommendedName>
        <fullName evidence="6">Translational machinery component</fullName>
    </recommendedName>
</protein>
<evidence type="ECO:0000256" key="1">
    <source>
        <dbReference type="ARBA" id="ARBA00006194"/>
    </source>
</evidence>
<gene>
    <name evidence="4" type="ORF">JAAARDRAFT_167672</name>
</gene>
<dbReference type="HOGENOM" id="CLU_072439_0_1_1"/>
<dbReference type="GO" id="GO:1990904">
    <property type="term" value="C:ribonucleoprotein complex"/>
    <property type="evidence" value="ECO:0007669"/>
    <property type="project" value="UniProtKB-KW"/>
</dbReference>
<evidence type="ECO:0000313" key="4">
    <source>
        <dbReference type="EMBL" id="KDQ64913.1"/>
    </source>
</evidence>
<dbReference type="GO" id="GO:0005840">
    <property type="term" value="C:ribosome"/>
    <property type="evidence" value="ECO:0007669"/>
    <property type="project" value="UniProtKB-KW"/>
</dbReference>
<dbReference type="Proteomes" id="UP000027265">
    <property type="component" value="Unassembled WGS sequence"/>
</dbReference>
<proteinExistence type="inferred from homology"/>
<accession>A0A067QCX4</accession>
<keyword evidence="2" id="KW-0689">Ribosomal protein</keyword>
<keyword evidence="5" id="KW-1185">Reference proteome</keyword>
<reference evidence="5" key="1">
    <citation type="journal article" date="2014" name="Proc. Natl. Acad. Sci. U.S.A.">
        <title>Extensive sampling of basidiomycete genomes demonstrates inadequacy of the white-rot/brown-rot paradigm for wood decay fungi.</title>
        <authorList>
            <person name="Riley R."/>
            <person name="Salamov A.A."/>
            <person name="Brown D.W."/>
            <person name="Nagy L.G."/>
            <person name="Floudas D."/>
            <person name="Held B.W."/>
            <person name="Levasseur A."/>
            <person name="Lombard V."/>
            <person name="Morin E."/>
            <person name="Otillar R."/>
            <person name="Lindquist E.A."/>
            <person name="Sun H."/>
            <person name="LaButti K.M."/>
            <person name="Schmutz J."/>
            <person name="Jabbour D."/>
            <person name="Luo H."/>
            <person name="Baker S.E."/>
            <person name="Pisabarro A.G."/>
            <person name="Walton J.D."/>
            <person name="Blanchette R.A."/>
            <person name="Henrissat B."/>
            <person name="Martin F."/>
            <person name="Cullen D."/>
            <person name="Hibbett D.S."/>
            <person name="Grigoriev I.V."/>
        </authorList>
    </citation>
    <scope>NUCLEOTIDE SEQUENCE [LARGE SCALE GENOMIC DNA]</scope>
    <source>
        <strain evidence="5">MUCL 33604</strain>
    </source>
</reference>
<evidence type="ECO:0000256" key="2">
    <source>
        <dbReference type="ARBA" id="ARBA00022980"/>
    </source>
</evidence>
<dbReference type="HAMAP" id="MF_01310">
    <property type="entry name" value="Ribosomal_uS11"/>
    <property type="match status" value="1"/>
</dbReference>
<evidence type="ECO:0008006" key="6">
    <source>
        <dbReference type="Google" id="ProtNLM"/>
    </source>
</evidence>
<name>A0A067QCX4_9AGAM</name>
<sequence>MSLLFKVCRPSFAAATRRPRLAASLSFGPINGSGASYEDDLILQGADAPTVDDTEPPTARTNFYPRGTINTSRFEAETATTSLYRLHVQATLNNTITTLERPNGTPAAIFTAGKCGFKRGNRAGFEAGYQTAVATFKRIEAIKEELIKGDEGPMALELIFSGFGQGREATYRALMTSEGDVVRPLVVQITDKTPIKIGGTRAKKMRRT</sequence>